<comment type="caution">
    <text evidence="1">The sequence shown here is derived from an EMBL/GenBank/DDBJ whole genome shotgun (WGS) entry which is preliminary data.</text>
</comment>
<proteinExistence type="predicted"/>
<sequence>MELGKSCKDGFPGGRASRCQGADFIGLSFRYYGLEQQHARRRLCYTLENSPRSLPALAGLPHHGLEVVPEARLRKGCGPSPGPRSPTFNRSITLGNPLIVDRVAH</sequence>
<accession>A0A8J4YCM6</accession>
<evidence type="ECO:0000313" key="1">
    <source>
        <dbReference type="EMBL" id="KAG0718880.1"/>
    </source>
</evidence>
<gene>
    <name evidence="1" type="ORF">GWK47_051623</name>
</gene>
<dbReference type="Proteomes" id="UP000770661">
    <property type="component" value="Unassembled WGS sequence"/>
</dbReference>
<evidence type="ECO:0000313" key="2">
    <source>
        <dbReference type="Proteomes" id="UP000770661"/>
    </source>
</evidence>
<protein>
    <submittedName>
        <fullName evidence="1">Uncharacterized protein</fullName>
    </submittedName>
</protein>
<dbReference type="AlphaFoldDB" id="A0A8J4YCM6"/>
<keyword evidence="2" id="KW-1185">Reference proteome</keyword>
<dbReference type="EMBL" id="JACEEZ010015372">
    <property type="protein sequence ID" value="KAG0718880.1"/>
    <property type="molecule type" value="Genomic_DNA"/>
</dbReference>
<reference evidence="1" key="1">
    <citation type="submission" date="2020-07" db="EMBL/GenBank/DDBJ databases">
        <title>The High-quality genome of the commercially important snow crab, Chionoecetes opilio.</title>
        <authorList>
            <person name="Jeong J.-H."/>
            <person name="Ryu S."/>
        </authorList>
    </citation>
    <scope>NUCLEOTIDE SEQUENCE</scope>
    <source>
        <strain evidence="1">MADBK_172401_WGS</strain>
        <tissue evidence="1">Digestive gland</tissue>
    </source>
</reference>
<organism evidence="1 2">
    <name type="scientific">Chionoecetes opilio</name>
    <name type="common">Atlantic snow crab</name>
    <name type="synonym">Cancer opilio</name>
    <dbReference type="NCBI Taxonomy" id="41210"/>
    <lineage>
        <taxon>Eukaryota</taxon>
        <taxon>Metazoa</taxon>
        <taxon>Ecdysozoa</taxon>
        <taxon>Arthropoda</taxon>
        <taxon>Crustacea</taxon>
        <taxon>Multicrustacea</taxon>
        <taxon>Malacostraca</taxon>
        <taxon>Eumalacostraca</taxon>
        <taxon>Eucarida</taxon>
        <taxon>Decapoda</taxon>
        <taxon>Pleocyemata</taxon>
        <taxon>Brachyura</taxon>
        <taxon>Eubrachyura</taxon>
        <taxon>Majoidea</taxon>
        <taxon>Majidae</taxon>
        <taxon>Chionoecetes</taxon>
    </lineage>
</organism>
<name>A0A8J4YCM6_CHIOP</name>